<reference evidence="2" key="1">
    <citation type="submission" date="2016-04" db="EMBL/GenBank/DDBJ databases">
        <title>Cephalotus genome sequencing.</title>
        <authorList>
            <person name="Fukushima K."/>
            <person name="Hasebe M."/>
            <person name="Fang X."/>
        </authorList>
    </citation>
    <scope>NUCLEOTIDE SEQUENCE [LARGE SCALE GENOMIC DNA]</scope>
    <source>
        <strain evidence="2">cv. St1</strain>
    </source>
</reference>
<protein>
    <submittedName>
        <fullName evidence="1">UBN2_2 domain-containing protein</fullName>
    </submittedName>
</protein>
<dbReference type="AlphaFoldDB" id="A0A1Q3AS29"/>
<dbReference type="Pfam" id="PF14223">
    <property type="entry name" value="Retrotran_gag_2"/>
    <property type="match status" value="1"/>
</dbReference>
<evidence type="ECO:0000313" key="1">
    <source>
        <dbReference type="EMBL" id="GAV58538.1"/>
    </source>
</evidence>
<gene>
    <name evidence="1" type="ORF">CFOL_v3_02071</name>
</gene>
<feature type="non-terminal residue" evidence="1">
    <location>
        <position position="1"/>
    </location>
</feature>
<accession>A0A1Q3AS29</accession>
<organism evidence="1 2">
    <name type="scientific">Cephalotus follicularis</name>
    <name type="common">Albany pitcher plant</name>
    <dbReference type="NCBI Taxonomy" id="3775"/>
    <lineage>
        <taxon>Eukaryota</taxon>
        <taxon>Viridiplantae</taxon>
        <taxon>Streptophyta</taxon>
        <taxon>Embryophyta</taxon>
        <taxon>Tracheophyta</taxon>
        <taxon>Spermatophyta</taxon>
        <taxon>Magnoliopsida</taxon>
        <taxon>eudicotyledons</taxon>
        <taxon>Gunneridae</taxon>
        <taxon>Pentapetalae</taxon>
        <taxon>rosids</taxon>
        <taxon>fabids</taxon>
        <taxon>Oxalidales</taxon>
        <taxon>Cephalotaceae</taxon>
        <taxon>Cephalotus</taxon>
    </lineage>
</organism>
<dbReference type="EMBL" id="BDDD01000072">
    <property type="protein sequence ID" value="GAV58538.1"/>
    <property type="molecule type" value="Genomic_DNA"/>
</dbReference>
<evidence type="ECO:0000313" key="2">
    <source>
        <dbReference type="Proteomes" id="UP000187406"/>
    </source>
</evidence>
<dbReference type="OrthoDB" id="1708624at2759"/>
<keyword evidence="2" id="KW-1185">Reference proteome</keyword>
<name>A0A1Q3AS29_CEPFO</name>
<feature type="non-terminal residue" evidence="1">
    <location>
        <position position="272"/>
    </location>
</feature>
<dbReference type="Proteomes" id="UP000187406">
    <property type="component" value="Unassembled WGS sequence"/>
</dbReference>
<sequence length="272" mass="30527">HEHMTDPRAILLRLKALYGEKSRTARYQFSKELFSTKKPEGASINDHCLKMITCIELASLGFIQDVELSTYVILLSLPPPYSQFIINFNMNKVKVSLFEIFNMLRDTEIHLSKSEHVMHLTHARTKLRGRMPLRKARAKANRVASDISYTSSELFPKGSCFYCGVVGHWKRNYKKFLSSIGKPQGKGEPSIFMIQINMSIDKSYSTSWVLDTGCSSHICVNVQDVQGSKTLAKGEVDLKIANGTSVEALAIRSTGILLSSSKSLELKNTLFV</sequence>
<proteinExistence type="predicted"/>
<dbReference type="InParanoid" id="A0A1Q3AS29"/>
<comment type="caution">
    <text evidence="1">The sequence shown here is derived from an EMBL/GenBank/DDBJ whole genome shotgun (WGS) entry which is preliminary data.</text>
</comment>